<sequence length="470" mass="51832">MNYLPLFADLNKRPVLVVGGGIVATRKIKQLNRVGACVKIVANEICNELQKIIKIYKIEWIATQFDPAQLNEVFLVIAATNDSVLNEKISREANIKYKLVNVVDDKINCNFILPSIINRSPILIAISSSATAPILTRILREKLEAILPKHISEMALIAGQWRNKVKKHFIYLSDRRHFWERIFNGPFVNRIAIGDLNKAKIILKQQLKIKSNRQGKIILVGAGPGDSSLLTLRALQVIQLADVVLYDNLVSNEVLELVRRDADIICVGKSFGSHAFSQQETNAMLVKLALEGKYVVRLKGGDPFIFGRGGEELQAAKKAGISFQIVPGVTSAIGATAYAGIPLTHRDYAHSVVFVTGHGHLKKNLVNCKPISKGQTLVIYMGLIKTPEISKILIDQGYIKSTPVAVISRGTRYDQIVLTGTLGQIEKLAASVATPALLIIGEVVNLHRQLAWFNGAVQYKPRKSSFINLA</sequence>
<keyword evidence="11 16" id="KW-0627">Porphyrin biosynthesis</keyword>
<dbReference type="EC" id="4.99.1.4" evidence="16"/>
<evidence type="ECO:0000256" key="3">
    <source>
        <dbReference type="ARBA" id="ARBA00022553"/>
    </source>
</evidence>
<dbReference type="GO" id="GO:0004851">
    <property type="term" value="F:uroporphyrin-III C-methyltransferase activity"/>
    <property type="evidence" value="ECO:0007669"/>
    <property type="project" value="UniProtKB-UniRule"/>
</dbReference>
<proteinExistence type="inferred from homology"/>
<gene>
    <name evidence="21" type="primary">cobA</name>
    <name evidence="16" type="synonym">cysG</name>
    <name evidence="21" type="ORF">CRV09_02840</name>
</gene>
<keyword evidence="8 16" id="KW-0560">Oxidoreductase</keyword>
<dbReference type="Pfam" id="PF10414">
    <property type="entry name" value="CysG_dimeriser"/>
    <property type="match status" value="1"/>
</dbReference>
<feature type="binding site" evidence="16">
    <location>
        <position position="410"/>
    </location>
    <ligand>
        <name>S-adenosyl-L-methionine</name>
        <dbReference type="ChEBI" id="CHEBI:59789"/>
    </ligand>
</feature>
<reference evidence="21 22" key="1">
    <citation type="journal article" date="2018" name="Genome Biol. Evol.">
        <title>Cladogenesis and Genomic Streamlining in Extracellular Endosymbionts of Tropical Stink Bugs.</title>
        <authorList>
            <person name="Otero-Bravo A."/>
            <person name="Goffredi S."/>
            <person name="Sabree Z.L."/>
        </authorList>
    </citation>
    <scope>NUCLEOTIDE SEQUENCE [LARGE SCALE GENOMIC DNA]</scope>
    <source>
        <strain evidence="21 22">SoEO</strain>
    </source>
</reference>
<dbReference type="GO" id="GO:0019354">
    <property type="term" value="P:siroheme biosynthetic process"/>
    <property type="evidence" value="ECO:0007669"/>
    <property type="project" value="UniProtKB-UniRule"/>
</dbReference>
<comment type="similarity">
    <text evidence="16">In the N-terminal section; belongs to the precorrin-2 dehydrogenase / sirohydrochlorin ferrochelatase family.</text>
</comment>
<evidence type="ECO:0000256" key="16">
    <source>
        <dbReference type="HAMAP-Rule" id="MF_01646"/>
    </source>
</evidence>
<dbReference type="GO" id="GO:0032259">
    <property type="term" value="P:methylation"/>
    <property type="evidence" value="ECO:0007669"/>
    <property type="project" value="UniProtKB-KW"/>
</dbReference>
<dbReference type="GO" id="GO:0043115">
    <property type="term" value="F:precorrin-2 dehydrogenase activity"/>
    <property type="evidence" value="ECO:0007669"/>
    <property type="project" value="UniProtKB-UniRule"/>
</dbReference>
<dbReference type="NCBIfam" id="NF004790">
    <property type="entry name" value="PRK06136.1"/>
    <property type="match status" value="1"/>
</dbReference>
<keyword evidence="7 16" id="KW-0949">S-adenosyl-L-methionine</keyword>
<comment type="similarity">
    <text evidence="2 18">Belongs to the precorrin methyltransferase family.</text>
</comment>
<comment type="catalytic activity">
    <reaction evidence="16">
        <text>uroporphyrinogen III + 2 S-adenosyl-L-methionine = precorrin-2 + 2 S-adenosyl-L-homocysteine + H(+)</text>
        <dbReference type="Rhea" id="RHEA:32459"/>
        <dbReference type="ChEBI" id="CHEBI:15378"/>
        <dbReference type="ChEBI" id="CHEBI:57308"/>
        <dbReference type="ChEBI" id="CHEBI:57856"/>
        <dbReference type="ChEBI" id="CHEBI:58827"/>
        <dbReference type="ChEBI" id="CHEBI:59789"/>
        <dbReference type="EC" id="2.1.1.107"/>
    </reaction>
</comment>
<feature type="active site" description="Proton donor" evidence="16 17">
    <location>
        <position position="269"/>
    </location>
</feature>
<dbReference type="NCBIfam" id="NF007922">
    <property type="entry name" value="PRK10637.1"/>
    <property type="match status" value="1"/>
</dbReference>
<name>A0A2P5T1P2_9GAMM</name>
<dbReference type="Gene3D" id="1.10.8.210">
    <property type="entry name" value="Sirohaem synthase, dimerisation domain"/>
    <property type="match status" value="1"/>
</dbReference>
<dbReference type="UniPathway" id="UPA00148">
    <property type="reaction ID" value="UER00211"/>
</dbReference>
<dbReference type="EMBL" id="PDKR01000004">
    <property type="protein sequence ID" value="PPI88460.1"/>
    <property type="molecule type" value="Genomic_DNA"/>
</dbReference>
<dbReference type="PROSITE" id="PS00839">
    <property type="entry name" value="SUMT_1"/>
    <property type="match status" value="1"/>
</dbReference>
<evidence type="ECO:0000256" key="2">
    <source>
        <dbReference type="ARBA" id="ARBA00005879"/>
    </source>
</evidence>
<evidence type="ECO:0000256" key="12">
    <source>
        <dbReference type="ARBA" id="ARBA00023268"/>
    </source>
</evidence>
<dbReference type="Pfam" id="PF13241">
    <property type="entry name" value="NAD_binding_7"/>
    <property type="match status" value="1"/>
</dbReference>
<accession>A0A2P5T1P2</accession>
<dbReference type="PIRSF" id="PIRSF036426">
    <property type="entry name" value="Sirohaem_synth"/>
    <property type="match status" value="1"/>
</dbReference>
<evidence type="ECO:0000256" key="6">
    <source>
        <dbReference type="ARBA" id="ARBA00022679"/>
    </source>
</evidence>
<comment type="catalytic activity">
    <reaction evidence="16">
        <text>siroheme + 2 H(+) = sirohydrochlorin + Fe(2+)</text>
        <dbReference type="Rhea" id="RHEA:24360"/>
        <dbReference type="ChEBI" id="CHEBI:15378"/>
        <dbReference type="ChEBI" id="CHEBI:29033"/>
        <dbReference type="ChEBI" id="CHEBI:58351"/>
        <dbReference type="ChEBI" id="CHEBI:60052"/>
        <dbReference type="EC" id="4.99.1.4"/>
    </reaction>
</comment>
<evidence type="ECO:0000256" key="4">
    <source>
        <dbReference type="ARBA" id="ARBA00022573"/>
    </source>
</evidence>
<dbReference type="InterPro" id="IPR035996">
    <property type="entry name" value="4pyrrol_Methylase_sf"/>
</dbReference>
<evidence type="ECO:0000256" key="5">
    <source>
        <dbReference type="ARBA" id="ARBA00022603"/>
    </source>
</evidence>
<evidence type="ECO:0000256" key="11">
    <source>
        <dbReference type="ARBA" id="ARBA00023244"/>
    </source>
</evidence>
<dbReference type="InterPro" id="IPR050161">
    <property type="entry name" value="Siro_Cobalamin_biosynth"/>
</dbReference>
<evidence type="ECO:0000259" key="19">
    <source>
        <dbReference type="Pfam" id="PF00590"/>
    </source>
</evidence>
<feature type="binding site" evidence="16">
    <location>
        <position position="305"/>
    </location>
    <ligand>
        <name>S-adenosyl-L-methionine</name>
        <dbReference type="ChEBI" id="CHEBI:59789"/>
    </ligand>
</feature>
<comment type="similarity">
    <text evidence="16">In the C-terminal section; belongs to the precorrin methyltransferase family.</text>
</comment>
<dbReference type="EC" id="1.3.1.76" evidence="16"/>
<feature type="domain" description="Sirohaem synthase dimerisation" evidence="20">
    <location>
        <begin position="150"/>
        <end position="207"/>
    </location>
</feature>
<comment type="pathway">
    <text evidence="1 16">Porphyrin-containing compound metabolism; siroheme biosynthesis; sirohydrochlorin from precorrin-2: step 1/1.</text>
</comment>
<keyword evidence="4 16" id="KW-0169">Cobalamin biosynthesis</keyword>
<keyword evidence="9 16" id="KW-0520">NAD</keyword>
<comment type="caution">
    <text evidence="21">The sequence shown here is derived from an EMBL/GenBank/DDBJ whole genome shotgun (WGS) entry which is preliminary data.</text>
</comment>
<dbReference type="PANTHER" id="PTHR45790">
    <property type="entry name" value="SIROHEME SYNTHASE-RELATED"/>
    <property type="match status" value="1"/>
</dbReference>
<dbReference type="SUPFAM" id="SSF75615">
    <property type="entry name" value="Siroheme synthase middle domains-like"/>
    <property type="match status" value="1"/>
</dbReference>
<dbReference type="RefSeq" id="WP_136132652.1">
    <property type="nucleotide sequence ID" value="NZ_PDKR01000004.1"/>
</dbReference>
<keyword evidence="6 16" id="KW-0808">Transferase</keyword>
<feature type="domain" description="Tetrapyrrole methylase" evidence="19">
    <location>
        <begin position="216"/>
        <end position="425"/>
    </location>
</feature>
<dbReference type="InterPro" id="IPR012409">
    <property type="entry name" value="Sirohaem_synth"/>
</dbReference>
<dbReference type="CDD" id="cd11642">
    <property type="entry name" value="SUMT"/>
    <property type="match status" value="1"/>
</dbReference>
<dbReference type="HAMAP" id="MF_01646">
    <property type="entry name" value="Siroheme_synth"/>
    <property type="match status" value="1"/>
</dbReference>
<evidence type="ECO:0000256" key="14">
    <source>
        <dbReference type="ARBA" id="ARBA00047561"/>
    </source>
</evidence>
<evidence type="ECO:0000313" key="22">
    <source>
        <dbReference type="Proteomes" id="UP000295937"/>
    </source>
</evidence>
<evidence type="ECO:0000256" key="15">
    <source>
        <dbReference type="ARBA" id="ARBA00060548"/>
    </source>
</evidence>
<comment type="catalytic activity">
    <reaction evidence="14 16">
        <text>precorrin-2 + NAD(+) = sirohydrochlorin + NADH + 2 H(+)</text>
        <dbReference type="Rhea" id="RHEA:15613"/>
        <dbReference type="ChEBI" id="CHEBI:15378"/>
        <dbReference type="ChEBI" id="CHEBI:57540"/>
        <dbReference type="ChEBI" id="CHEBI:57945"/>
        <dbReference type="ChEBI" id="CHEBI:58351"/>
        <dbReference type="ChEBI" id="CHEBI:58827"/>
        <dbReference type="EC" id="1.3.1.76"/>
    </reaction>
</comment>
<dbReference type="FunFam" id="3.40.1010.10:FF:000001">
    <property type="entry name" value="Siroheme synthase"/>
    <property type="match status" value="1"/>
</dbReference>
<dbReference type="Gene3D" id="3.30.160.110">
    <property type="entry name" value="Siroheme synthase, domain 2"/>
    <property type="match status" value="1"/>
</dbReference>
<dbReference type="InterPro" id="IPR003043">
    <property type="entry name" value="Uropor_MeTrfase_CS"/>
</dbReference>
<dbReference type="InterPro" id="IPR019478">
    <property type="entry name" value="Sirohaem_synthase_dimer_dom"/>
</dbReference>
<protein>
    <recommendedName>
        <fullName evidence="16">Siroheme synthase</fullName>
    </recommendedName>
    <domain>
        <recommendedName>
            <fullName evidence="16">Uroporphyrinogen-III C-methyltransferase</fullName>
            <shortName evidence="16">Urogen III methylase</shortName>
            <ecNumber evidence="16">2.1.1.107</ecNumber>
        </recommendedName>
        <alternativeName>
            <fullName evidence="16">SUMT</fullName>
        </alternativeName>
        <alternativeName>
            <fullName evidence="16">Uroporphyrinogen III methylase</fullName>
            <shortName evidence="16">UROM</shortName>
        </alternativeName>
    </domain>
    <domain>
        <recommendedName>
            <fullName evidence="16">Precorrin-2 dehydrogenase</fullName>
            <ecNumber evidence="16">1.3.1.76</ecNumber>
        </recommendedName>
    </domain>
    <domain>
        <recommendedName>
            <fullName evidence="16">Sirohydrochlorin ferrochelatase</fullName>
            <ecNumber evidence="16">4.99.1.4</ecNumber>
        </recommendedName>
    </domain>
</protein>
<dbReference type="InterPro" id="IPR014777">
    <property type="entry name" value="4pyrrole_Mease_sub1"/>
</dbReference>
<comment type="pathway">
    <text evidence="15 16">Cofactor biosynthesis; adenosylcobalamin biosynthesis; precorrin-2 from uroporphyrinogen III: step 1/1.</text>
</comment>
<feature type="binding site" evidence="16">
    <location>
        <begin position="300"/>
        <end position="302"/>
    </location>
    <ligand>
        <name>S-adenosyl-L-methionine</name>
        <dbReference type="ChEBI" id="CHEBI:59789"/>
    </ligand>
</feature>
<dbReference type="InterPro" id="IPR006367">
    <property type="entry name" value="Sirohaem_synthase_N"/>
</dbReference>
<feature type="binding site" evidence="16">
    <location>
        <position position="224"/>
    </location>
    <ligand>
        <name>S-adenosyl-L-methionine</name>
        <dbReference type="ChEBI" id="CHEBI:59789"/>
    </ligand>
</feature>
<dbReference type="OrthoDB" id="9815856at2"/>
<dbReference type="NCBIfam" id="TIGR01470">
    <property type="entry name" value="cysG_Nterm"/>
    <property type="match status" value="1"/>
</dbReference>
<dbReference type="UniPathway" id="UPA00262">
    <property type="reaction ID" value="UER00211"/>
</dbReference>
<dbReference type="GO" id="GO:0009236">
    <property type="term" value="P:cobalamin biosynthetic process"/>
    <property type="evidence" value="ECO:0007669"/>
    <property type="project" value="UniProtKB-UniRule"/>
</dbReference>
<feature type="binding site" evidence="16">
    <location>
        <begin position="43"/>
        <end position="44"/>
    </location>
    <ligand>
        <name>NAD(+)</name>
        <dbReference type="ChEBI" id="CHEBI:57540"/>
    </ligand>
</feature>
<keyword evidence="5 16" id="KW-0489">Methyltransferase</keyword>
<feature type="binding site" evidence="16">
    <location>
        <begin position="22"/>
        <end position="23"/>
    </location>
    <ligand>
        <name>NAD(+)</name>
        <dbReference type="ChEBI" id="CHEBI:57540"/>
    </ligand>
</feature>
<evidence type="ECO:0000256" key="18">
    <source>
        <dbReference type="RuleBase" id="RU003960"/>
    </source>
</evidence>
<keyword evidence="10 16" id="KW-0456">Lyase</keyword>
<dbReference type="Pfam" id="PF00590">
    <property type="entry name" value="TP_methylase"/>
    <property type="match status" value="1"/>
</dbReference>
<evidence type="ECO:0000256" key="9">
    <source>
        <dbReference type="ARBA" id="ARBA00023027"/>
    </source>
</evidence>
<evidence type="ECO:0000256" key="10">
    <source>
        <dbReference type="ARBA" id="ARBA00023239"/>
    </source>
</evidence>
<comment type="pathway">
    <text evidence="16">Cofactor biosynthesis; adenosylcobalamin biosynthesis; sirohydrochlorin from precorrin-2: step 1/1.</text>
</comment>
<comment type="pathway">
    <text evidence="16">Porphyrin-containing compound metabolism; siroheme biosynthesis; siroheme from sirohydrochlorin: step 1/1.</text>
</comment>
<dbReference type="EC" id="2.1.1.107" evidence="16"/>
<keyword evidence="3 16" id="KW-0597">Phosphoprotein</keyword>
<comment type="caution">
    <text evidence="16">Lacks conserved residue(s) required for the propagation of feature annotation.</text>
</comment>
<dbReference type="FunFam" id="3.30.950.10:FF:000001">
    <property type="entry name" value="Siroheme synthase"/>
    <property type="match status" value="1"/>
</dbReference>
<dbReference type="InterPro" id="IPR037115">
    <property type="entry name" value="Sirohaem_synt_dimer_dom_sf"/>
</dbReference>
<feature type="active site" description="Proton acceptor" evidence="16 17">
    <location>
        <position position="247"/>
    </location>
</feature>
<evidence type="ECO:0000256" key="13">
    <source>
        <dbReference type="ARBA" id="ARBA00025705"/>
    </source>
</evidence>
<comment type="function">
    <text evidence="16">Multifunctional enzyme that catalyzes the SAM-dependent methylations of uroporphyrinogen III at position C-2 and C-7 to form precorrin-2 via precorrin-1. Then it catalyzes the NAD-dependent ring dehydrogenation of precorrin-2 to yield sirohydrochlorin. Finally, it catalyzes the ferrochelation of sirohydrochlorin to yield siroheme.</text>
</comment>
<dbReference type="PROSITE" id="PS00840">
    <property type="entry name" value="SUMT_2"/>
    <property type="match status" value="1"/>
</dbReference>
<dbReference type="Gene3D" id="3.30.950.10">
    <property type="entry name" value="Methyltransferase, Cobalt-precorrin-4 Transmethylase, Domain 2"/>
    <property type="match status" value="1"/>
</dbReference>
<organism evidence="21 22">
    <name type="scientific">Candidatus Pantoea edessiphila</name>
    <dbReference type="NCBI Taxonomy" id="2044610"/>
    <lineage>
        <taxon>Bacteria</taxon>
        <taxon>Pseudomonadati</taxon>
        <taxon>Pseudomonadota</taxon>
        <taxon>Gammaproteobacteria</taxon>
        <taxon>Enterobacterales</taxon>
        <taxon>Erwiniaceae</taxon>
        <taxon>Pantoea</taxon>
    </lineage>
</organism>
<dbReference type="Gene3D" id="3.40.50.720">
    <property type="entry name" value="NAD(P)-binding Rossmann-like Domain"/>
    <property type="match status" value="1"/>
</dbReference>
<comment type="pathway">
    <text evidence="13 16">Porphyrin-containing compound metabolism; siroheme biosynthesis; precorrin-2 from uroporphyrinogen III: step 1/1.</text>
</comment>
<dbReference type="AlphaFoldDB" id="A0A2P5T1P2"/>
<dbReference type="InterPro" id="IPR036291">
    <property type="entry name" value="NAD(P)-bd_dom_sf"/>
</dbReference>
<evidence type="ECO:0000313" key="21">
    <source>
        <dbReference type="EMBL" id="PPI88460.1"/>
    </source>
</evidence>
<dbReference type="Gene3D" id="3.40.1010.10">
    <property type="entry name" value="Cobalt-precorrin-4 Transmethylase, Domain 1"/>
    <property type="match status" value="1"/>
</dbReference>
<evidence type="ECO:0000256" key="8">
    <source>
        <dbReference type="ARBA" id="ARBA00023002"/>
    </source>
</evidence>
<evidence type="ECO:0000259" key="20">
    <source>
        <dbReference type="Pfam" id="PF10414"/>
    </source>
</evidence>
<dbReference type="InterPro" id="IPR014776">
    <property type="entry name" value="4pyrrole_Mease_sub2"/>
</dbReference>
<dbReference type="NCBIfam" id="TIGR01469">
    <property type="entry name" value="cobA_cysG_Cterm"/>
    <property type="match status" value="1"/>
</dbReference>
<feature type="modified residue" description="Phosphoserine" evidence="16">
    <location>
        <position position="128"/>
    </location>
</feature>
<dbReference type="Proteomes" id="UP000295937">
    <property type="component" value="Unassembled WGS sequence"/>
</dbReference>
<dbReference type="SUPFAM" id="SSF51735">
    <property type="entry name" value="NAD(P)-binding Rossmann-fold domains"/>
    <property type="match status" value="1"/>
</dbReference>
<feature type="region of interest" description="Precorrin-2 dehydrogenase / sirohydrochlorin ferrochelatase" evidence="16">
    <location>
        <begin position="1"/>
        <end position="203"/>
    </location>
</feature>
<dbReference type="PANTHER" id="PTHR45790:SF3">
    <property type="entry name" value="S-ADENOSYL-L-METHIONINE-DEPENDENT UROPORPHYRINOGEN III METHYLTRANSFERASE, CHLOROPLASTIC"/>
    <property type="match status" value="1"/>
</dbReference>
<keyword evidence="12 16" id="KW-0511">Multifunctional enzyme</keyword>
<evidence type="ECO:0000256" key="1">
    <source>
        <dbReference type="ARBA" id="ARBA00005010"/>
    </source>
</evidence>
<feature type="binding site" evidence="16">
    <location>
        <position position="381"/>
    </location>
    <ligand>
        <name>S-adenosyl-L-methionine</name>
        <dbReference type="ChEBI" id="CHEBI:59789"/>
    </ligand>
</feature>
<dbReference type="SUPFAM" id="SSF53790">
    <property type="entry name" value="Tetrapyrrole methylase"/>
    <property type="match status" value="1"/>
</dbReference>
<dbReference type="GO" id="GO:0051287">
    <property type="term" value="F:NAD binding"/>
    <property type="evidence" value="ECO:0007669"/>
    <property type="project" value="InterPro"/>
</dbReference>
<evidence type="ECO:0000256" key="7">
    <source>
        <dbReference type="ARBA" id="ARBA00022691"/>
    </source>
</evidence>
<dbReference type="GO" id="GO:0051266">
    <property type="term" value="F:sirohydrochlorin ferrochelatase activity"/>
    <property type="evidence" value="ECO:0007669"/>
    <property type="project" value="UniProtKB-EC"/>
</dbReference>
<dbReference type="InterPro" id="IPR000878">
    <property type="entry name" value="4pyrrol_Mease"/>
</dbReference>
<dbReference type="InterPro" id="IPR006366">
    <property type="entry name" value="CobA/CysG_C"/>
</dbReference>
<evidence type="ECO:0000256" key="17">
    <source>
        <dbReference type="PIRSR" id="PIRSR036426-1"/>
    </source>
</evidence>
<feature type="region of interest" description="Uroporphyrinogen-III C-methyltransferase" evidence="16">
    <location>
        <begin position="215"/>
        <end position="470"/>
    </location>
</feature>